<proteinExistence type="predicted"/>
<dbReference type="AlphaFoldDB" id="A0A0C9T5D3"/>
<dbReference type="Gene3D" id="3.30.710.10">
    <property type="entry name" value="Potassium Channel Kv1.1, Chain A"/>
    <property type="match status" value="1"/>
</dbReference>
<evidence type="ECO:0000313" key="2">
    <source>
        <dbReference type="EMBL" id="KII84559.1"/>
    </source>
</evidence>
<dbReference type="InterPro" id="IPR000210">
    <property type="entry name" value="BTB/POZ_dom"/>
</dbReference>
<dbReference type="Pfam" id="PF00651">
    <property type="entry name" value="BTB"/>
    <property type="match status" value="1"/>
</dbReference>
<evidence type="ECO:0000313" key="3">
    <source>
        <dbReference type="Proteomes" id="UP000053263"/>
    </source>
</evidence>
<sequence>MADTVPPQTDAPPPTRHAEFYFDVEGTDVFLVQNTLFRVHRPLLVMKSTVFENMFALPTATHKDGDDSLIDDVEGRTDAKPIHLPQVMERDFSFLLAGFIYARWLQPPQAVEDYIGALKLATMWEMHDARQAVIWQLEQYHSQAFKPIRKLEVARLYSVPSLAAPAFRIMARRRISDLSLEDISSIGIPTFIILSQISEEMQSERKLVARMAPPMCDPHTSCDDHARCAKEWEEAWWNQIAPIILHPNPMYELSFAWGAEQVVSILRLPRMTPGCKEAMLQMIRDGQGFKGEQNFIEKGVERMNKLLYSP</sequence>
<dbReference type="SUPFAM" id="SSF54695">
    <property type="entry name" value="POZ domain"/>
    <property type="match status" value="1"/>
</dbReference>
<dbReference type="InterPro" id="IPR011333">
    <property type="entry name" value="SKP1/BTB/POZ_sf"/>
</dbReference>
<feature type="domain" description="BTB" evidence="1">
    <location>
        <begin position="27"/>
        <end position="133"/>
    </location>
</feature>
<gene>
    <name evidence="2" type="ORF">PLICRDRAFT_179379</name>
</gene>
<dbReference type="Proteomes" id="UP000053263">
    <property type="component" value="Unassembled WGS sequence"/>
</dbReference>
<organism evidence="2 3">
    <name type="scientific">Plicaturopsis crispa FD-325 SS-3</name>
    <dbReference type="NCBI Taxonomy" id="944288"/>
    <lineage>
        <taxon>Eukaryota</taxon>
        <taxon>Fungi</taxon>
        <taxon>Dikarya</taxon>
        <taxon>Basidiomycota</taxon>
        <taxon>Agaricomycotina</taxon>
        <taxon>Agaricomycetes</taxon>
        <taxon>Agaricomycetidae</taxon>
        <taxon>Amylocorticiales</taxon>
        <taxon>Amylocorticiaceae</taxon>
        <taxon>Plicatura</taxon>
        <taxon>Plicaturopsis crispa</taxon>
    </lineage>
</organism>
<protein>
    <recommendedName>
        <fullName evidence="1">BTB domain-containing protein</fullName>
    </recommendedName>
</protein>
<dbReference type="HOGENOM" id="CLU_047592_4_2_1"/>
<name>A0A0C9T5D3_PLICR</name>
<dbReference type="EMBL" id="KN832570">
    <property type="protein sequence ID" value="KII84559.1"/>
    <property type="molecule type" value="Genomic_DNA"/>
</dbReference>
<reference evidence="2 3" key="1">
    <citation type="submission" date="2014-06" db="EMBL/GenBank/DDBJ databases">
        <title>Evolutionary Origins and Diversification of the Mycorrhizal Mutualists.</title>
        <authorList>
            <consortium name="DOE Joint Genome Institute"/>
            <consortium name="Mycorrhizal Genomics Consortium"/>
            <person name="Kohler A."/>
            <person name="Kuo A."/>
            <person name="Nagy L.G."/>
            <person name="Floudas D."/>
            <person name="Copeland A."/>
            <person name="Barry K.W."/>
            <person name="Cichocki N."/>
            <person name="Veneault-Fourrey C."/>
            <person name="LaButti K."/>
            <person name="Lindquist E.A."/>
            <person name="Lipzen A."/>
            <person name="Lundell T."/>
            <person name="Morin E."/>
            <person name="Murat C."/>
            <person name="Riley R."/>
            <person name="Ohm R."/>
            <person name="Sun H."/>
            <person name="Tunlid A."/>
            <person name="Henrissat B."/>
            <person name="Grigoriev I.V."/>
            <person name="Hibbett D.S."/>
            <person name="Martin F."/>
        </authorList>
    </citation>
    <scope>NUCLEOTIDE SEQUENCE [LARGE SCALE GENOMIC DNA]</scope>
    <source>
        <strain evidence="2 3">FD-325 SS-3</strain>
    </source>
</reference>
<accession>A0A0C9T5D3</accession>
<keyword evidence="3" id="KW-1185">Reference proteome</keyword>
<dbReference type="OrthoDB" id="2801799at2759"/>
<evidence type="ECO:0000259" key="1">
    <source>
        <dbReference type="Pfam" id="PF00651"/>
    </source>
</evidence>